<dbReference type="InterPro" id="IPR007387">
    <property type="entry name" value="TRAP_DctQ"/>
</dbReference>
<dbReference type="EMBL" id="CP063982">
    <property type="protein sequence ID" value="UOD49766.1"/>
    <property type="molecule type" value="Genomic_DNA"/>
</dbReference>
<accession>A0ABY4AJD3</accession>
<keyword evidence="3" id="KW-1003">Cell membrane</keyword>
<dbReference type="RefSeq" id="WP_243478009.1">
    <property type="nucleotide sequence ID" value="NZ_CP063982.1"/>
</dbReference>
<evidence type="ECO:0000256" key="1">
    <source>
        <dbReference type="ARBA" id="ARBA00004429"/>
    </source>
</evidence>
<feature type="domain" description="Tripartite ATP-independent periplasmic transporters DctQ component" evidence="10">
    <location>
        <begin position="28"/>
        <end position="150"/>
    </location>
</feature>
<organism evidence="11 12">
    <name type="scientific">Orrella daihaiensis</name>
    <dbReference type="NCBI Taxonomy" id="2782176"/>
    <lineage>
        <taxon>Bacteria</taxon>
        <taxon>Pseudomonadati</taxon>
        <taxon>Pseudomonadota</taxon>
        <taxon>Betaproteobacteria</taxon>
        <taxon>Burkholderiales</taxon>
        <taxon>Alcaligenaceae</taxon>
        <taxon>Orrella</taxon>
    </lineage>
</organism>
<evidence type="ECO:0000256" key="9">
    <source>
        <dbReference type="RuleBase" id="RU369079"/>
    </source>
</evidence>
<evidence type="ECO:0000256" key="3">
    <source>
        <dbReference type="ARBA" id="ARBA00022475"/>
    </source>
</evidence>
<dbReference type="PROSITE" id="PS51257">
    <property type="entry name" value="PROKAR_LIPOPROTEIN"/>
    <property type="match status" value="1"/>
</dbReference>
<evidence type="ECO:0000259" key="10">
    <source>
        <dbReference type="Pfam" id="PF04290"/>
    </source>
</evidence>
<evidence type="ECO:0000256" key="5">
    <source>
        <dbReference type="ARBA" id="ARBA00022692"/>
    </source>
</evidence>
<keyword evidence="4 9" id="KW-0997">Cell inner membrane</keyword>
<feature type="transmembrane region" description="Helical" evidence="9">
    <location>
        <begin position="12"/>
        <end position="35"/>
    </location>
</feature>
<protein>
    <recommendedName>
        <fullName evidence="9">TRAP transporter small permease protein</fullName>
    </recommendedName>
</protein>
<feature type="transmembrane region" description="Helical" evidence="9">
    <location>
        <begin position="131"/>
        <end position="152"/>
    </location>
</feature>
<evidence type="ECO:0000256" key="8">
    <source>
        <dbReference type="ARBA" id="ARBA00038436"/>
    </source>
</evidence>
<dbReference type="PANTHER" id="PTHR35011">
    <property type="entry name" value="2,3-DIKETO-L-GULONATE TRAP TRANSPORTER SMALL PERMEASE PROTEIN YIAM"/>
    <property type="match status" value="1"/>
</dbReference>
<evidence type="ECO:0000313" key="12">
    <source>
        <dbReference type="Proteomes" id="UP000831607"/>
    </source>
</evidence>
<evidence type="ECO:0000256" key="6">
    <source>
        <dbReference type="ARBA" id="ARBA00022989"/>
    </source>
</evidence>
<sequence length="166" mass="18370">MSRLILTLDRYITGVSWAVASFLLAIISCLGLWQVVARFVLSQPSTWTEEIMRRLLIWCVMLGVVVALRQGVLVCVDLALRMTTGRWHTAVRWFVTLATASFLATIVYFGVQLAYRVRFQTFASIDISIAWAYAAVPVGATLAIVAVMAHHLDPKKPDARAMAAGD</sequence>
<keyword evidence="7 9" id="KW-0472">Membrane</keyword>
<dbReference type="Pfam" id="PF04290">
    <property type="entry name" value="DctQ"/>
    <property type="match status" value="1"/>
</dbReference>
<feature type="transmembrane region" description="Helical" evidence="9">
    <location>
        <begin position="91"/>
        <end position="111"/>
    </location>
</feature>
<comment type="subcellular location">
    <subcellularLocation>
        <location evidence="1 9">Cell inner membrane</location>
        <topology evidence="1 9">Multi-pass membrane protein</topology>
    </subcellularLocation>
</comment>
<feature type="transmembrane region" description="Helical" evidence="9">
    <location>
        <begin position="55"/>
        <end position="79"/>
    </location>
</feature>
<evidence type="ECO:0000256" key="7">
    <source>
        <dbReference type="ARBA" id="ARBA00023136"/>
    </source>
</evidence>
<keyword evidence="12" id="KW-1185">Reference proteome</keyword>
<proteinExistence type="inferred from homology"/>
<evidence type="ECO:0000256" key="4">
    <source>
        <dbReference type="ARBA" id="ARBA00022519"/>
    </source>
</evidence>
<dbReference type="PANTHER" id="PTHR35011:SF2">
    <property type="entry name" value="2,3-DIKETO-L-GULONATE TRAP TRANSPORTER SMALL PERMEASE PROTEIN YIAM"/>
    <property type="match status" value="1"/>
</dbReference>
<reference evidence="11 12" key="1">
    <citation type="submission" date="2020-11" db="EMBL/GenBank/DDBJ databases">
        <title>Algicoccus daihaiensis sp.nov., isolated from Daihai Lake in Inner Mongolia.</title>
        <authorList>
            <person name="Kai J."/>
        </authorList>
    </citation>
    <scope>NUCLEOTIDE SEQUENCE [LARGE SCALE GENOMIC DNA]</scope>
    <source>
        <strain evidence="12">f23</strain>
    </source>
</reference>
<dbReference type="InterPro" id="IPR055348">
    <property type="entry name" value="DctQ"/>
</dbReference>
<gene>
    <name evidence="11" type="ORF">DHf2319_09915</name>
</gene>
<name>A0ABY4AJD3_9BURK</name>
<comment type="similarity">
    <text evidence="8 9">Belongs to the TRAP transporter small permease family.</text>
</comment>
<evidence type="ECO:0000256" key="2">
    <source>
        <dbReference type="ARBA" id="ARBA00022448"/>
    </source>
</evidence>
<evidence type="ECO:0000313" key="11">
    <source>
        <dbReference type="EMBL" id="UOD49766.1"/>
    </source>
</evidence>
<comment type="function">
    <text evidence="9">Part of the tripartite ATP-independent periplasmic (TRAP) transport system.</text>
</comment>
<keyword evidence="2 9" id="KW-0813">Transport</keyword>
<dbReference type="Proteomes" id="UP000831607">
    <property type="component" value="Chromosome"/>
</dbReference>
<comment type="subunit">
    <text evidence="9">The complex comprises the extracytoplasmic solute receptor protein and the two transmembrane proteins.</text>
</comment>
<keyword evidence="5 9" id="KW-0812">Transmembrane</keyword>
<keyword evidence="6 9" id="KW-1133">Transmembrane helix</keyword>